<evidence type="ECO:0000256" key="1">
    <source>
        <dbReference type="SAM" id="MobiDB-lite"/>
    </source>
</evidence>
<keyword evidence="2" id="KW-0812">Transmembrane</keyword>
<comment type="caution">
    <text evidence="3">The sequence shown here is derived from an EMBL/GenBank/DDBJ whole genome shotgun (WGS) entry which is preliminary data.</text>
</comment>
<dbReference type="EMBL" id="JAGXEW010000030">
    <property type="protein sequence ID" value="KAK1155571.1"/>
    <property type="molecule type" value="Genomic_DNA"/>
</dbReference>
<evidence type="ECO:0000313" key="4">
    <source>
        <dbReference type="Proteomes" id="UP001230051"/>
    </source>
</evidence>
<accession>A0AAD8CRZ4</accession>
<sequence>MMDPGFLIFLLYVMIIHELVCGLIEHQRQATKPKKQPGPVWTSGYRRPAIRGTLRFTRQPTKTERPRDWRKSGRIVRKA</sequence>
<protein>
    <submittedName>
        <fullName evidence="3">Uncharacterized protein</fullName>
    </submittedName>
</protein>
<dbReference type="Proteomes" id="UP001230051">
    <property type="component" value="Unassembled WGS sequence"/>
</dbReference>
<evidence type="ECO:0000256" key="2">
    <source>
        <dbReference type="SAM" id="Phobius"/>
    </source>
</evidence>
<name>A0AAD8CRZ4_ACIOX</name>
<keyword evidence="4" id="KW-1185">Reference proteome</keyword>
<keyword evidence="2" id="KW-0472">Membrane</keyword>
<evidence type="ECO:0000313" key="3">
    <source>
        <dbReference type="EMBL" id="KAK1155571.1"/>
    </source>
</evidence>
<feature type="transmembrane region" description="Helical" evidence="2">
    <location>
        <begin position="6"/>
        <end position="24"/>
    </location>
</feature>
<gene>
    <name evidence="3" type="ORF">AOXY_G26937</name>
</gene>
<feature type="region of interest" description="Disordered" evidence="1">
    <location>
        <begin position="59"/>
        <end position="79"/>
    </location>
</feature>
<reference evidence="3" key="1">
    <citation type="submission" date="2022-02" db="EMBL/GenBank/DDBJ databases">
        <title>Atlantic sturgeon de novo genome assembly.</title>
        <authorList>
            <person name="Stock M."/>
            <person name="Klopp C."/>
            <person name="Guiguen Y."/>
            <person name="Cabau C."/>
            <person name="Parinello H."/>
            <person name="Santidrian Yebra-Pimentel E."/>
            <person name="Kuhl H."/>
            <person name="Dirks R.P."/>
            <person name="Guessner J."/>
            <person name="Wuertz S."/>
            <person name="Du K."/>
            <person name="Schartl M."/>
        </authorList>
    </citation>
    <scope>NUCLEOTIDE SEQUENCE</scope>
    <source>
        <strain evidence="3">STURGEONOMICS-FGT-2020</strain>
        <tissue evidence="3">Whole blood</tissue>
    </source>
</reference>
<keyword evidence="2" id="KW-1133">Transmembrane helix</keyword>
<organism evidence="3 4">
    <name type="scientific">Acipenser oxyrinchus oxyrinchus</name>
    <dbReference type="NCBI Taxonomy" id="40147"/>
    <lineage>
        <taxon>Eukaryota</taxon>
        <taxon>Metazoa</taxon>
        <taxon>Chordata</taxon>
        <taxon>Craniata</taxon>
        <taxon>Vertebrata</taxon>
        <taxon>Euteleostomi</taxon>
        <taxon>Actinopterygii</taxon>
        <taxon>Chondrostei</taxon>
        <taxon>Acipenseriformes</taxon>
        <taxon>Acipenseridae</taxon>
        <taxon>Acipenser</taxon>
    </lineage>
</organism>
<proteinExistence type="predicted"/>
<dbReference type="AlphaFoldDB" id="A0AAD8CRZ4"/>
<feature type="compositionally biased region" description="Basic and acidic residues" evidence="1">
    <location>
        <begin position="61"/>
        <end position="71"/>
    </location>
</feature>